<name>A0ACC0A2N1_CATRO</name>
<gene>
    <name evidence="1" type="ORF">M9H77_31399</name>
</gene>
<dbReference type="Proteomes" id="UP001060085">
    <property type="component" value="Linkage Group LG07"/>
</dbReference>
<comment type="caution">
    <text evidence="1">The sequence shown here is derived from an EMBL/GenBank/DDBJ whole genome shotgun (WGS) entry which is preliminary data.</text>
</comment>
<protein>
    <submittedName>
        <fullName evidence="1">Uncharacterized protein</fullName>
    </submittedName>
</protein>
<accession>A0ACC0A2N1</accession>
<keyword evidence="2" id="KW-1185">Reference proteome</keyword>
<evidence type="ECO:0000313" key="2">
    <source>
        <dbReference type="Proteomes" id="UP001060085"/>
    </source>
</evidence>
<proteinExistence type="predicted"/>
<organism evidence="1 2">
    <name type="scientific">Catharanthus roseus</name>
    <name type="common">Madagascar periwinkle</name>
    <name type="synonym">Vinca rosea</name>
    <dbReference type="NCBI Taxonomy" id="4058"/>
    <lineage>
        <taxon>Eukaryota</taxon>
        <taxon>Viridiplantae</taxon>
        <taxon>Streptophyta</taxon>
        <taxon>Embryophyta</taxon>
        <taxon>Tracheophyta</taxon>
        <taxon>Spermatophyta</taxon>
        <taxon>Magnoliopsida</taxon>
        <taxon>eudicotyledons</taxon>
        <taxon>Gunneridae</taxon>
        <taxon>Pentapetalae</taxon>
        <taxon>asterids</taxon>
        <taxon>lamiids</taxon>
        <taxon>Gentianales</taxon>
        <taxon>Apocynaceae</taxon>
        <taxon>Rauvolfioideae</taxon>
        <taxon>Vinceae</taxon>
        <taxon>Catharanthinae</taxon>
        <taxon>Catharanthus</taxon>
    </lineage>
</organism>
<sequence>MPTRIASIGRPSAKLCPVKVFDYITQFFFAPKCIWITFSTMPLLVICVKRTSDRRVIHISCFPNTYKNSCFLKKKKARVARAGDPDVSGRHVLVSRRFAHVRVALLRSKASSYDMDNFRLLRMDLLEIGLHVIEGFPNRCCRSCLQHQSCKTGMLGDKTKYRLVDALALARKGTVRDRWGLVPHGHFDA</sequence>
<dbReference type="EMBL" id="CM044707">
    <property type="protein sequence ID" value="KAI5654212.1"/>
    <property type="molecule type" value="Genomic_DNA"/>
</dbReference>
<reference evidence="2" key="1">
    <citation type="journal article" date="2023" name="Nat. Plants">
        <title>Single-cell RNA sequencing provides a high-resolution roadmap for understanding the multicellular compartmentation of specialized metabolism.</title>
        <authorList>
            <person name="Sun S."/>
            <person name="Shen X."/>
            <person name="Li Y."/>
            <person name="Li Y."/>
            <person name="Wang S."/>
            <person name="Li R."/>
            <person name="Zhang H."/>
            <person name="Shen G."/>
            <person name="Guo B."/>
            <person name="Wei J."/>
            <person name="Xu J."/>
            <person name="St-Pierre B."/>
            <person name="Chen S."/>
            <person name="Sun C."/>
        </authorList>
    </citation>
    <scope>NUCLEOTIDE SEQUENCE [LARGE SCALE GENOMIC DNA]</scope>
</reference>
<evidence type="ECO:0000313" key="1">
    <source>
        <dbReference type="EMBL" id="KAI5654212.1"/>
    </source>
</evidence>